<dbReference type="Proteomes" id="UP000235145">
    <property type="component" value="Unassembled WGS sequence"/>
</dbReference>
<reference evidence="1 2" key="1">
    <citation type="journal article" date="2017" name="Nat. Commun.">
        <title>Genome assembly with in vitro proximity ligation data and whole-genome triplication in lettuce.</title>
        <authorList>
            <person name="Reyes-Chin-Wo S."/>
            <person name="Wang Z."/>
            <person name="Yang X."/>
            <person name="Kozik A."/>
            <person name="Arikit S."/>
            <person name="Song C."/>
            <person name="Xia L."/>
            <person name="Froenicke L."/>
            <person name="Lavelle D.O."/>
            <person name="Truco M.J."/>
            <person name="Xia R."/>
            <person name="Zhu S."/>
            <person name="Xu C."/>
            <person name="Xu H."/>
            <person name="Xu X."/>
            <person name="Cox K."/>
            <person name="Korf I."/>
            <person name="Meyers B.C."/>
            <person name="Michelmore R.W."/>
        </authorList>
    </citation>
    <scope>NUCLEOTIDE SEQUENCE [LARGE SCALE GENOMIC DNA]</scope>
    <source>
        <strain evidence="2">cv. Salinas</strain>
        <tissue evidence="1">Seedlings</tissue>
    </source>
</reference>
<organism evidence="1 2">
    <name type="scientific">Lactuca sativa</name>
    <name type="common">Garden lettuce</name>
    <dbReference type="NCBI Taxonomy" id="4236"/>
    <lineage>
        <taxon>Eukaryota</taxon>
        <taxon>Viridiplantae</taxon>
        <taxon>Streptophyta</taxon>
        <taxon>Embryophyta</taxon>
        <taxon>Tracheophyta</taxon>
        <taxon>Spermatophyta</taxon>
        <taxon>Magnoliopsida</taxon>
        <taxon>eudicotyledons</taxon>
        <taxon>Gunneridae</taxon>
        <taxon>Pentapetalae</taxon>
        <taxon>asterids</taxon>
        <taxon>campanulids</taxon>
        <taxon>Asterales</taxon>
        <taxon>Asteraceae</taxon>
        <taxon>Cichorioideae</taxon>
        <taxon>Cichorieae</taxon>
        <taxon>Lactucinae</taxon>
        <taxon>Lactuca</taxon>
    </lineage>
</organism>
<sequence length="331" mass="37781">MFDNHPKAIITDQDKSIGNAIRKVFPKNMALLLSMNRKIFDRMMLVIVIFKNSIENGSIVTRLKNLKAGGKLYVVTFVNDIFFAGMTTSGRSETIESRRAVEEDDDFKTMNSSAVLSSVHPIEAKAYEKVFENFKKEWMVATNNLTHETLKFETYGILCKHSLYVMKKRYVETLLSHYILPRWTINARYNVGNGSIRLEKMDNENGVNAFTLWYLRSNFTKLIEKARDSPLEIQKLNTLLISLLDDQNTSQGSFVGISQVDMMSQLSVRDPLGPTNTKGRPKNASRLKSFLEVPKKRTYSYCQGLSHFATSCSKRKVVTILLSTDESLQEK</sequence>
<evidence type="ECO:0008006" key="3">
    <source>
        <dbReference type="Google" id="ProtNLM"/>
    </source>
</evidence>
<keyword evidence="2" id="KW-1185">Reference proteome</keyword>
<evidence type="ECO:0000313" key="2">
    <source>
        <dbReference type="Proteomes" id="UP000235145"/>
    </source>
</evidence>
<dbReference type="AlphaFoldDB" id="A0A9R1VWH3"/>
<protein>
    <recommendedName>
        <fullName evidence="3">Protein FAR1-RELATED SEQUENCE</fullName>
    </recommendedName>
</protein>
<gene>
    <name evidence="1" type="ORF">LSAT_V11C400208810</name>
</gene>
<accession>A0A9R1VWH3</accession>
<evidence type="ECO:0000313" key="1">
    <source>
        <dbReference type="EMBL" id="KAJ0213148.1"/>
    </source>
</evidence>
<proteinExistence type="predicted"/>
<dbReference type="PANTHER" id="PTHR47718">
    <property type="entry name" value="OS01G0519700 PROTEIN"/>
    <property type="match status" value="1"/>
</dbReference>
<comment type="caution">
    <text evidence="1">The sequence shown here is derived from an EMBL/GenBank/DDBJ whole genome shotgun (WGS) entry which is preliminary data.</text>
</comment>
<dbReference type="EMBL" id="NBSK02000004">
    <property type="protein sequence ID" value="KAJ0213148.1"/>
    <property type="molecule type" value="Genomic_DNA"/>
</dbReference>
<name>A0A9R1VWH3_LACSA</name>
<dbReference type="PANTHER" id="PTHR47718:SF7">
    <property type="entry name" value="PROTEIN FAR1-RELATED SEQUENCE"/>
    <property type="match status" value="1"/>
</dbReference>